<evidence type="ECO:0000256" key="1">
    <source>
        <dbReference type="ARBA" id="ARBA00010555"/>
    </source>
</evidence>
<dbReference type="InterPro" id="IPR029052">
    <property type="entry name" value="Metallo-depent_PP-like"/>
</dbReference>
<dbReference type="GO" id="GO:0008408">
    <property type="term" value="F:3'-5' exonuclease activity"/>
    <property type="evidence" value="ECO:0007669"/>
    <property type="project" value="InterPro"/>
</dbReference>
<proteinExistence type="inferred from homology"/>
<dbReference type="InterPro" id="IPR004843">
    <property type="entry name" value="Calcineurin-like_PHP"/>
</dbReference>
<dbReference type="Gene3D" id="3.60.21.10">
    <property type="match status" value="1"/>
</dbReference>
<dbReference type="Gene3D" id="3.30.160.720">
    <property type="match status" value="1"/>
</dbReference>
<dbReference type="InterPro" id="IPR004593">
    <property type="entry name" value="SbcD"/>
</dbReference>
<dbReference type="GO" id="GO:0004519">
    <property type="term" value="F:endonuclease activity"/>
    <property type="evidence" value="ECO:0007669"/>
    <property type="project" value="UniProtKB-KW"/>
</dbReference>
<evidence type="ECO:0000256" key="7">
    <source>
        <dbReference type="RuleBase" id="RU363069"/>
    </source>
</evidence>
<evidence type="ECO:0000313" key="11">
    <source>
        <dbReference type="Proteomes" id="UP001238163"/>
    </source>
</evidence>
<dbReference type="Pfam" id="PF12320">
    <property type="entry name" value="SbcD_C"/>
    <property type="match status" value="1"/>
</dbReference>
<keyword evidence="6 7" id="KW-0269">Exonuclease</keyword>
<dbReference type="InterPro" id="IPR041796">
    <property type="entry name" value="Mre11_N"/>
</dbReference>
<dbReference type="NCBIfam" id="TIGR00619">
    <property type="entry name" value="sbcd"/>
    <property type="match status" value="1"/>
</dbReference>
<evidence type="ECO:0000256" key="2">
    <source>
        <dbReference type="ARBA" id="ARBA00011322"/>
    </source>
</evidence>
<dbReference type="GO" id="GO:0006310">
    <property type="term" value="P:DNA recombination"/>
    <property type="evidence" value="ECO:0007669"/>
    <property type="project" value="UniProtKB-KW"/>
</dbReference>
<dbReference type="GO" id="GO:0006260">
    <property type="term" value="P:DNA replication"/>
    <property type="evidence" value="ECO:0007669"/>
    <property type="project" value="UniProtKB-KW"/>
</dbReference>
<dbReference type="PANTHER" id="PTHR30337:SF0">
    <property type="entry name" value="NUCLEASE SBCCD SUBUNIT D"/>
    <property type="match status" value="1"/>
</dbReference>
<dbReference type="Pfam" id="PF00149">
    <property type="entry name" value="Metallophos"/>
    <property type="match status" value="1"/>
</dbReference>
<evidence type="ECO:0000256" key="3">
    <source>
        <dbReference type="ARBA" id="ARBA00013365"/>
    </source>
</evidence>
<dbReference type="Proteomes" id="UP001238163">
    <property type="component" value="Unassembled WGS sequence"/>
</dbReference>
<comment type="caution">
    <text evidence="10">The sequence shown here is derived from an EMBL/GenBank/DDBJ whole genome shotgun (WGS) entry which is preliminary data.</text>
</comment>
<dbReference type="AlphaFoldDB" id="A0AAE3VEF1"/>
<evidence type="ECO:0000256" key="6">
    <source>
        <dbReference type="ARBA" id="ARBA00022839"/>
    </source>
</evidence>
<keyword evidence="4 7" id="KW-0540">Nuclease</keyword>
<name>A0AAE3VEF1_9BACT</name>
<feature type="domain" description="Calcineurin-like phosphoesterase" evidence="8">
    <location>
        <begin position="7"/>
        <end position="243"/>
    </location>
</feature>
<keyword evidence="5 7" id="KW-0378">Hydrolase</keyword>
<dbReference type="RefSeq" id="WP_307260320.1">
    <property type="nucleotide sequence ID" value="NZ_JAUSVL010000001.1"/>
</dbReference>
<sequence>MTDKPLTILHSSDWHLGHTLMGRRRHDEFAHFLDWLNGAITEHGVDVLLVSGDIFDSSIPSNAAQSLYFDFLTKVWRAGVCRHIVVIAGNHDSPSLLNAPASLLKALNIHVVGCMTESIKDEVVVLYDRNDAPELVVGAIPYLRERDIRVIGENESAEDKDKQLIARTREHIRAVCDEALAQREKFATKPPIVVMGHLYSSGSSVAEGDGTRKLYVVGSLVEIGADAYSAGCDYVALGHIHVPQAVGGKDFIRYSGSPLPMGFHEDAQQKGVNLIRFAPERSIEQLPVPLYQRILSITGDREALLARVAELANSSDRVWLETIYDSTEPMGDLRDQLNKAVAGSHTEILCTKTARGQFHALHADVPGESLEDLTPEEVFNRCLDSHDVPAATRPALIDAYNEILQSRQEADTQAVEGVEA</sequence>
<keyword evidence="7" id="KW-0233">DNA recombination</keyword>
<gene>
    <name evidence="7" type="primary">sbcD</name>
    <name evidence="10" type="ORF">J3R75_001085</name>
</gene>
<comment type="similarity">
    <text evidence="1 7">Belongs to the SbcD family.</text>
</comment>
<evidence type="ECO:0000256" key="4">
    <source>
        <dbReference type="ARBA" id="ARBA00022722"/>
    </source>
</evidence>
<comment type="function">
    <text evidence="7">SbcCD cleaves DNA hairpin structures. These structures can inhibit DNA replication and are intermediates in certain DNA recombination reactions. The complex acts as a 3'-&gt;5' double strand exonuclease that can open hairpins. It also has a 5' single-strand endonuclease activity.</text>
</comment>
<organism evidence="10 11">
    <name type="scientific">Oligosphaera ethanolica</name>
    <dbReference type="NCBI Taxonomy" id="760260"/>
    <lineage>
        <taxon>Bacteria</taxon>
        <taxon>Pseudomonadati</taxon>
        <taxon>Lentisphaerota</taxon>
        <taxon>Oligosphaeria</taxon>
        <taxon>Oligosphaerales</taxon>
        <taxon>Oligosphaeraceae</taxon>
        <taxon>Oligosphaera</taxon>
    </lineage>
</organism>
<keyword evidence="7" id="KW-0235">DNA replication</keyword>
<dbReference type="InterPro" id="IPR050535">
    <property type="entry name" value="DNA_Repair-Maintenance_Comp"/>
</dbReference>
<keyword evidence="11" id="KW-1185">Reference proteome</keyword>
<evidence type="ECO:0000256" key="5">
    <source>
        <dbReference type="ARBA" id="ARBA00022801"/>
    </source>
</evidence>
<evidence type="ECO:0000259" key="8">
    <source>
        <dbReference type="Pfam" id="PF00149"/>
    </source>
</evidence>
<accession>A0AAE3VEF1</accession>
<dbReference type="SUPFAM" id="SSF56300">
    <property type="entry name" value="Metallo-dependent phosphatases"/>
    <property type="match status" value="1"/>
</dbReference>
<feature type="domain" description="Nuclease SbcCD subunit D C-terminal" evidence="9">
    <location>
        <begin position="291"/>
        <end position="385"/>
    </location>
</feature>
<dbReference type="InterPro" id="IPR026843">
    <property type="entry name" value="SbcD_C"/>
</dbReference>
<comment type="subunit">
    <text evidence="2 7">Heterodimer of SbcC and SbcD.</text>
</comment>
<protein>
    <recommendedName>
        <fullName evidence="3 7">Nuclease SbcCD subunit D</fullName>
    </recommendedName>
</protein>
<evidence type="ECO:0000313" key="10">
    <source>
        <dbReference type="EMBL" id="MDQ0288978.1"/>
    </source>
</evidence>
<keyword evidence="7" id="KW-0255">Endonuclease</keyword>
<evidence type="ECO:0000259" key="9">
    <source>
        <dbReference type="Pfam" id="PF12320"/>
    </source>
</evidence>
<dbReference type="CDD" id="cd00840">
    <property type="entry name" value="MPP_Mre11_N"/>
    <property type="match status" value="1"/>
</dbReference>
<reference evidence="10" key="1">
    <citation type="submission" date="2023-07" db="EMBL/GenBank/DDBJ databases">
        <title>Genomic Encyclopedia of Type Strains, Phase IV (KMG-IV): sequencing the most valuable type-strain genomes for metagenomic binning, comparative biology and taxonomic classification.</title>
        <authorList>
            <person name="Goeker M."/>
        </authorList>
    </citation>
    <scope>NUCLEOTIDE SEQUENCE</scope>
    <source>
        <strain evidence="10">DSM 24202</strain>
    </source>
</reference>
<dbReference type="PANTHER" id="PTHR30337">
    <property type="entry name" value="COMPONENT OF ATP-DEPENDENT DSDNA EXONUCLEASE"/>
    <property type="match status" value="1"/>
</dbReference>
<dbReference type="EMBL" id="JAUSVL010000001">
    <property type="protein sequence ID" value="MDQ0288978.1"/>
    <property type="molecule type" value="Genomic_DNA"/>
</dbReference>